<keyword evidence="1" id="KW-0812">Transmembrane</keyword>
<feature type="transmembrane region" description="Helical" evidence="1">
    <location>
        <begin position="45"/>
        <end position="63"/>
    </location>
</feature>
<reference evidence="2" key="2">
    <citation type="submission" date="2023-02" db="EMBL/GenBank/DDBJ databases">
        <authorList>
            <consortium name="DOE Joint Genome Institute"/>
            <person name="Mondo S.J."/>
            <person name="Chang Y."/>
            <person name="Wang Y."/>
            <person name="Ahrendt S."/>
            <person name="Andreopoulos W."/>
            <person name="Barry K."/>
            <person name="Beard J."/>
            <person name="Benny G.L."/>
            <person name="Blankenship S."/>
            <person name="Bonito G."/>
            <person name="Cuomo C."/>
            <person name="Desiro A."/>
            <person name="Gervers K.A."/>
            <person name="Hundley H."/>
            <person name="Kuo A."/>
            <person name="LaButti K."/>
            <person name="Lang B.F."/>
            <person name="Lipzen A."/>
            <person name="O'Donnell K."/>
            <person name="Pangilinan J."/>
            <person name="Reynolds N."/>
            <person name="Sandor L."/>
            <person name="Smith M.W."/>
            <person name="Tsang A."/>
            <person name="Grigoriev I.V."/>
            <person name="Stajich J.E."/>
            <person name="Spatafora J.W."/>
        </authorList>
    </citation>
    <scope>NUCLEOTIDE SEQUENCE</scope>
    <source>
        <strain evidence="2">RSA 2281</strain>
    </source>
</reference>
<dbReference type="AlphaFoldDB" id="A0AAD5KB87"/>
<evidence type="ECO:0000313" key="2">
    <source>
        <dbReference type="EMBL" id="KAI9264856.1"/>
    </source>
</evidence>
<reference evidence="2" key="1">
    <citation type="journal article" date="2022" name="IScience">
        <title>Evolution of zygomycete secretomes and the origins of terrestrial fungal ecologies.</title>
        <authorList>
            <person name="Chang Y."/>
            <person name="Wang Y."/>
            <person name="Mondo S."/>
            <person name="Ahrendt S."/>
            <person name="Andreopoulos W."/>
            <person name="Barry K."/>
            <person name="Beard J."/>
            <person name="Benny G.L."/>
            <person name="Blankenship S."/>
            <person name="Bonito G."/>
            <person name="Cuomo C."/>
            <person name="Desiro A."/>
            <person name="Gervers K.A."/>
            <person name="Hundley H."/>
            <person name="Kuo A."/>
            <person name="LaButti K."/>
            <person name="Lang B.F."/>
            <person name="Lipzen A."/>
            <person name="O'Donnell K."/>
            <person name="Pangilinan J."/>
            <person name="Reynolds N."/>
            <person name="Sandor L."/>
            <person name="Smith M.E."/>
            <person name="Tsang A."/>
            <person name="Grigoriev I.V."/>
            <person name="Stajich J.E."/>
            <person name="Spatafora J.W."/>
        </authorList>
    </citation>
    <scope>NUCLEOTIDE SEQUENCE</scope>
    <source>
        <strain evidence="2">RSA 2281</strain>
    </source>
</reference>
<name>A0AAD5KB87_9FUNG</name>
<comment type="caution">
    <text evidence="2">The sequence shown here is derived from an EMBL/GenBank/DDBJ whole genome shotgun (WGS) entry which is preliminary data.</text>
</comment>
<keyword evidence="3" id="KW-1185">Reference proteome</keyword>
<proteinExistence type="predicted"/>
<protein>
    <submittedName>
        <fullName evidence="2">Uncharacterized protein</fullName>
    </submittedName>
</protein>
<keyword evidence="1" id="KW-1133">Transmembrane helix</keyword>
<accession>A0AAD5KB87</accession>
<organism evidence="2 3">
    <name type="scientific">Phascolomyces articulosus</name>
    <dbReference type="NCBI Taxonomy" id="60185"/>
    <lineage>
        <taxon>Eukaryota</taxon>
        <taxon>Fungi</taxon>
        <taxon>Fungi incertae sedis</taxon>
        <taxon>Mucoromycota</taxon>
        <taxon>Mucoromycotina</taxon>
        <taxon>Mucoromycetes</taxon>
        <taxon>Mucorales</taxon>
        <taxon>Lichtheimiaceae</taxon>
        <taxon>Phascolomyces</taxon>
    </lineage>
</organism>
<dbReference type="Proteomes" id="UP001209540">
    <property type="component" value="Unassembled WGS sequence"/>
</dbReference>
<dbReference type="EMBL" id="JAIXMP010000011">
    <property type="protein sequence ID" value="KAI9264856.1"/>
    <property type="molecule type" value="Genomic_DNA"/>
</dbReference>
<gene>
    <name evidence="2" type="ORF">BDA99DRAFT_536348</name>
</gene>
<sequence>MTVKIAHAPLLNLPTMTILHIVYFLALKKGHYIAVHATERVFGKIYFIAGIVLIAISTSVEALDRLTTLKSTRRLLSKSTSVFNNITKEPIDNSESYIKNTRSDPTT</sequence>
<evidence type="ECO:0000256" key="1">
    <source>
        <dbReference type="SAM" id="Phobius"/>
    </source>
</evidence>
<feature type="transmembrane region" description="Helical" evidence="1">
    <location>
        <begin position="7"/>
        <end position="25"/>
    </location>
</feature>
<keyword evidence="1" id="KW-0472">Membrane</keyword>
<evidence type="ECO:0000313" key="3">
    <source>
        <dbReference type="Proteomes" id="UP001209540"/>
    </source>
</evidence>